<keyword evidence="2 5" id="KW-0812">Transmembrane</keyword>
<sequence>MLFSLALILIIGFTLSGILNRLRLPGILGMLITGVILGPFVLNLISPDILNISKDLRQIALIVILSRAGLSLDVKDLKKVGRPAILMCFVPATFELVAITLLAPILFKVSYIEAAIMGTVLAAVSPAVVVPRMLKVMEGGYGKEKSIPQLILAGASVDDVYVIVLFTAFMGMYQGRGFSVLSLVAVPISIVVGLAIGILSGLLLVFVFKKLHIRDTVKILIILSVSFLFISLEAEVKSYIPMSGLLAVMALGGTILKKYEVLAKRLSNKFSKVWVGAEILLFVLVGAAVDIRFVSDAGLMAVILILSALIFRICGVYICLIKTKLTNKEKLFCAIAYLPKATVQAAIGSIPLSAGVLAGNTILTVAVLSILITAPIGAIGIDRTYKKLLTKD</sequence>
<feature type="domain" description="Cation/H+ exchanger transmembrane" evidence="6">
    <location>
        <begin position="13"/>
        <end position="382"/>
    </location>
</feature>
<comment type="caution">
    <text evidence="7">The sequence shown here is derived from an EMBL/GenBank/DDBJ whole genome shotgun (WGS) entry which is preliminary data.</text>
</comment>
<evidence type="ECO:0000259" key="6">
    <source>
        <dbReference type="Pfam" id="PF00999"/>
    </source>
</evidence>
<evidence type="ECO:0000313" key="7">
    <source>
        <dbReference type="EMBL" id="PPK47819.1"/>
    </source>
</evidence>
<gene>
    <name evidence="7" type="ORF">BD821_11339</name>
</gene>
<evidence type="ECO:0000256" key="3">
    <source>
        <dbReference type="ARBA" id="ARBA00022989"/>
    </source>
</evidence>
<dbReference type="GO" id="GO:1902600">
    <property type="term" value="P:proton transmembrane transport"/>
    <property type="evidence" value="ECO:0007669"/>
    <property type="project" value="InterPro"/>
</dbReference>
<protein>
    <submittedName>
        <fullName evidence="7">Sodium/proton antiporter (CPA1 family)</fullName>
    </submittedName>
</protein>
<keyword evidence="3 5" id="KW-1133">Transmembrane helix</keyword>
<name>A0A2S6FWB7_9CLOT</name>
<evidence type="ECO:0000256" key="5">
    <source>
        <dbReference type="SAM" id="Phobius"/>
    </source>
</evidence>
<feature type="transmembrane region" description="Helical" evidence="5">
    <location>
        <begin position="185"/>
        <end position="208"/>
    </location>
</feature>
<dbReference type="PANTHER" id="PTHR31102">
    <property type="match status" value="1"/>
</dbReference>
<dbReference type="EMBL" id="PTIS01000013">
    <property type="protein sequence ID" value="PPK47819.1"/>
    <property type="molecule type" value="Genomic_DNA"/>
</dbReference>
<proteinExistence type="predicted"/>
<feature type="transmembrane region" description="Helical" evidence="5">
    <location>
        <begin position="238"/>
        <end position="259"/>
    </location>
</feature>
<dbReference type="GO" id="GO:0016020">
    <property type="term" value="C:membrane"/>
    <property type="evidence" value="ECO:0007669"/>
    <property type="project" value="UniProtKB-SubCell"/>
</dbReference>
<dbReference type="Proteomes" id="UP000239863">
    <property type="component" value="Unassembled WGS sequence"/>
</dbReference>
<dbReference type="STRING" id="37659.GCA_000703125_01898"/>
<feature type="transmembrane region" description="Helical" evidence="5">
    <location>
        <begin position="27"/>
        <end position="45"/>
    </location>
</feature>
<dbReference type="RefSeq" id="WP_104410268.1">
    <property type="nucleotide sequence ID" value="NZ_PTIS01000013.1"/>
</dbReference>
<feature type="transmembrane region" description="Helical" evidence="5">
    <location>
        <begin position="150"/>
        <end position="173"/>
    </location>
</feature>
<keyword evidence="4 5" id="KW-0472">Membrane</keyword>
<evidence type="ECO:0000256" key="4">
    <source>
        <dbReference type="ARBA" id="ARBA00023136"/>
    </source>
</evidence>
<feature type="transmembrane region" description="Helical" evidence="5">
    <location>
        <begin position="331"/>
        <end position="350"/>
    </location>
</feature>
<reference evidence="7 8" key="1">
    <citation type="submission" date="2018-02" db="EMBL/GenBank/DDBJ databases">
        <title>Genomic Encyclopedia of Archaeal and Bacterial Type Strains, Phase II (KMG-II): from individual species to whole genera.</title>
        <authorList>
            <person name="Goeker M."/>
        </authorList>
    </citation>
    <scope>NUCLEOTIDE SEQUENCE [LARGE SCALE GENOMIC DNA]</scope>
    <source>
        <strain evidence="7 8">DSM 15099</strain>
    </source>
</reference>
<feature type="transmembrane region" description="Helical" evidence="5">
    <location>
        <begin position="271"/>
        <end position="291"/>
    </location>
</feature>
<feature type="transmembrane region" description="Helical" evidence="5">
    <location>
        <begin position="297"/>
        <end position="319"/>
    </location>
</feature>
<feature type="transmembrane region" description="Helical" evidence="5">
    <location>
        <begin position="84"/>
        <end position="105"/>
    </location>
</feature>
<dbReference type="AlphaFoldDB" id="A0A2S6FWB7"/>
<feature type="transmembrane region" description="Helical" evidence="5">
    <location>
        <begin position="111"/>
        <end position="130"/>
    </location>
</feature>
<evidence type="ECO:0000256" key="2">
    <source>
        <dbReference type="ARBA" id="ARBA00022692"/>
    </source>
</evidence>
<comment type="subcellular location">
    <subcellularLocation>
        <location evidence="1">Membrane</location>
        <topology evidence="1">Multi-pass membrane protein</topology>
    </subcellularLocation>
</comment>
<accession>A0A2S6FWB7</accession>
<dbReference type="Gene3D" id="1.20.1530.20">
    <property type="match status" value="1"/>
</dbReference>
<feature type="transmembrane region" description="Helical" evidence="5">
    <location>
        <begin position="215"/>
        <end position="232"/>
    </location>
</feature>
<dbReference type="InterPro" id="IPR006153">
    <property type="entry name" value="Cation/H_exchanger_TM"/>
</dbReference>
<dbReference type="PANTHER" id="PTHR31102:SF1">
    <property type="entry name" value="CATION_H+ EXCHANGER DOMAIN-CONTAINING PROTEIN"/>
    <property type="match status" value="1"/>
</dbReference>
<dbReference type="InterPro" id="IPR051843">
    <property type="entry name" value="CPA1_transporter"/>
</dbReference>
<organism evidence="7 8">
    <name type="scientific">Clostridium algidicarnis DSM 15099</name>
    <dbReference type="NCBI Taxonomy" id="1121295"/>
    <lineage>
        <taxon>Bacteria</taxon>
        <taxon>Bacillati</taxon>
        <taxon>Bacillota</taxon>
        <taxon>Clostridia</taxon>
        <taxon>Eubacteriales</taxon>
        <taxon>Clostridiaceae</taxon>
        <taxon>Clostridium</taxon>
    </lineage>
</organism>
<feature type="transmembrane region" description="Helical" evidence="5">
    <location>
        <begin position="362"/>
        <end position="381"/>
    </location>
</feature>
<dbReference type="OrthoDB" id="9790604at2"/>
<evidence type="ECO:0000313" key="8">
    <source>
        <dbReference type="Proteomes" id="UP000239863"/>
    </source>
</evidence>
<dbReference type="GO" id="GO:0015297">
    <property type="term" value="F:antiporter activity"/>
    <property type="evidence" value="ECO:0007669"/>
    <property type="project" value="InterPro"/>
</dbReference>
<dbReference type="Pfam" id="PF00999">
    <property type="entry name" value="Na_H_Exchanger"/>
    <property type="match status" value="1"/>
</dbReference>
<dbReference type="InterPro" id="IPR038770">
    <property type="entry name" value="Na+/solute_symporter_sf"/>
</dbReference>
<evidence type="ECO:0000256" key="1">
    <source>
        <dbReference type="ARBA" id="ARBA00004141"/>
    </source>
</evidence>